<feature type="signal peptide" evidence="1">
    <location>
        <begin position="1"/>
        <end position="22"/>
    </location>
</feature>
<dbReference type="AlphaFoldDB" id="A0A372IJN8"/>
<protein>
    <recommendedName>
        <fullName evidence="4">DUF4352 domain-containing protein</fullName>
    </recommendedName>
</protein>
<name>A0A372IJN8_9BACT</name>
<dbReference type="EMBL" id="QVQT01000008">
    <property type="protein sequence ID" value="RFU14959.1"/>
    <property type="molecule type" value="Genomic_DNA"/>
</dbReference>
<comment type="caution">
    <text evidence="2">The sequence shown here is derived from an EMBL/GenBank/DDBJ whole genome shotgun (WGS) entry which is preliminary data.</text>
</comment>
<dbReference type="RefSeq" id="WP_117303327.1">
    <property type="nucleotide sequence ID" value="NZ_QVQT02000008.1"/>
</dbReference>
<dbReference type="OrthoDB" id="117437at2"/>
<proteinExistence type="predicted"/>
<dbReference type="Proteomes" id="UP000264702">
    <property type="component" value="Unassembled WGS sequence"/>
</dbReference>
<keyword evidence="3" id="KW-1185">Reference proteome</keyword>
<organism evidence="2 3">
    <name type="scientific">Paracidobacterium acidisoli</name>
    <dbReference type="NCBI Taxonomy" id="2303751"/>
    <lineage>
        <taxon>Bacteria</taxon>
        <taxon>Pseudomonadati</taxon>
        <taxon>Acidobacteriota</taxon>
        <taxon>Terriglobia</taxon>
        <taxon>Terriglobales</taxon>
        <taxon>Acidobacteriaceae</taxon>
        <taxon>Paracidobacterium</taxon>
    </lineage>
</organism>
<feature type="chain" id="PRO_5017019171" description="DUF4352 domain-containing protein" evidence="1">
    <location>
        <begin position="23"/>
        <end position="214"/>
    </location>
</feature>
<gene>
    <name evidence="2" type="ORF">D0Y96_19310</name>
</gene>
<reference evidence="2 3" key="1">
    <citation type="submission" date="2018-08" db="EMBL/GenBank/DDBJ databases">
        <title>Acidipila sp. 4G-K13, an acidobacterium isolated from forest soil.</title>
        <authorList>
            <person name="Gao Z.-H."/>
            <person name="Qiu L.-H."/>
        </authorList>
    </citation>
    <scope>NUCLEOTIDE SEQUENCE [LARGE SCALE GENOMIC DNA]</scope>
    <source>
        <strain evidence="2 3">4G-K13</strain>
    </source>
</reference>
<evidence type="ECO:0000256" key="1">
    <source>
        <dbReference type="SAM" id="SignalP"/>
    </source>
</evidence>
<sequence length="214" mass="24346">MRSRSLFVIALLCLMATVPLRADDRPAPPPAKDAMAWPALDNHKDEQVVIAAEPFDTAEKCRIFRVDYLKYHFMPIRIIVTNNSDRPISLSDARINFFSSANDKILAAEPDDVDRRVSLKDKKGHDIPIGPVRLHTKGKNTDNKIEQDFDEFEYSALAVEPHTTHSGFLFYDMDGLGSTPLRGAKLVLRELRDADGKELFYFEIPFNKYLNAQH</sequence>
<evidence type="ECO:0000313" key="3">
    <source>
        <dbReference type="Proteomes" id="UP000264702"/>
    </source>
</evidence>
<accession>A0A372IJN8</accession>
<evidence type="ECO:0008006" key="4">
    <source>
        <dbReference type="Google" id="ProtNLM"/>
    </source>
</evidence>
<keyword evidence="1" id="KW-0732">Signal</keyword>
<evidence type="ECO:0000313" key="2">
    <source>
        <dbReference type="EMBL" id="RFU14959.1"/>
    </source>
</evidence>